<protein>
    <submittedName>
        <fullName evidence="3">Stress responsive A/B Barrel Domain protein</fullName>
    </submittedName>
</protein>
<dbReference type="Proteomes" id="UP000319576">
    <property type="component" value="Chromosome"/>
</dbReference>
<feature type="domain" description="Stress-response A/B barrel" evidence="2">
    <location>
        <begin position="33"/>
        <end position="129"/>
    </location>
</feature>
<dbReference type="InterPro" id="IPR013097">
    <property type="entry name" value="Dabb"/>
</dbReference>
<dbReference type="Gene3D" id="3.30.70.100">
    <property type="match status" value="1"/>
</dbReference>
<accession>A0A517XMM8</accession>
<dbReference type="KEGG" id="uli:ETAA1_06490"/>
<dbReference type="PROSITE" id="PS51502">
    <property type="entry name" value="S_R_A_B_BARREL"/>
    <property type="match status" value="1"/>
</dbReference>
<dbReference type="SMART" id="SM00886">
    <property type="entry name" value="Dabb"/>
    <property type="match status" value="1"/>
</dbReference>
<gene>
    <name evidence="3" type="ORF">ETAA1_06490</name>
</gene>
<feature type="signal peptide" evidence="1">
    <location>
        <begin position="1"/>
        <end position="20"/>
    </location>
</feature>
<evidence type="ECO:0000256" key="1">
    <source>
        <dbReference type="SAM" id="SignalP"/>
    </source>
</evidence>
<dbReference type="AlphaFoldDB" id="A0A517XMM8"/>
<reference evidence="3 4" key="1">
    <citation type="submission" date="2019-02" db="EMBL/GenBank/DDBJ databases">
        <title>Deep-cultivation of Planctomycetes and their phenomic and genomic characterization uncovers novel biology.</title>
        <authorList>
            <person name="Wiegand S."/>
            <person name="Jogler M."/>
            <person name="Boedeker C."/>
            <person name="Pinto D."/>
            <person name="Vollmers J."/>
            <person name="Rivas-Marin E."/>
            <person name="Kohn T."/>
            <person name="Peeters S.H."/>
            <person name="Heuer A."/>
            <person name="Rast P."/>
            <person name="Oberbeckmann S."/>
            <person name="Bunk B."/>
            <person name="Jeske O."/>
            <person name="Meyerdierks A."/>
            <person name="Storesund J.E."/>
            <person name="Kallscheuer N."/>
            <person name="Luecker S."/>
            <person name="Lage O.M."/>
            <person name="Pohl T."/>
            <person name="Merkel B.J."/>
            <person name="Hornburger P."/>
            <person name="Mueller R.-W."/>
            <person name="Bruemmer F."/>
            <person name="Labrenz M."/>
            <person name="Spormann A.M."/>
            <person name="Op den Camp H."/>
            <person name="Overmann J."/>
            <person name="Amann R."/>
            <person name="Jetten M.S.M."/>
            <person name="Mascher T."/>
            <person name="Medema M.H."/>
            <person name="Devos D.P."/>
            <person name="Kaster A.-K."/>
            <person name="Ovreas L."/>
            <person name="Rohde M."/>
            <person name="Galperin M.Y."/>
            <person name="Jogler C."/>
        </authorList>
    </citation>
    <scope>NUCLEOTIDE SEQUENCE [LARGE SCALE GENOMIC DNA]</scope>
    <source>
        <strain evidence="3 4">ETA_A1</strain>
    </source>
</reference>
<proteinExistence type="predicted"/>
<dbReference type="RefSeq" id="WP_202920628.1">
    <property type="nucleotide sequence ID" value="NZ_CP036273.1"/>
</dbReference>
<evidence type="ECO:0000313" key="3">
    <source>
        <dbReference type="EMBL" id="QDU18753.1"/>
    </source>
</evidence>
<evidence type="ECO:0000259" key="2">
    <source>
        <dbReference type="PROSITE" id="PS51502"/>
    </source>
</evidence>
<keyword evidence="1" id="KW-0732">Signal</keyword>
<evidence type="ECO:0000313" key="4">
    <source>
        <dbReference type="Proteomes" id="UP000319576"/>
    </source>
</evidence>
<organism evidence="3 4">
    <name type="scientific">Urbifossiella limnaea</name>
    <dbReference type="NCBI Taxonomy" id="2528023"/>
    <lineage>
        <taxon>Bacteria</taxon>
        <taxon>Pseudomonadati</taxon>
        <taxon>Planctomycetota</taxon>
        <taxon>Planctomycetia</taxon>
        <taxon>Gemmatales</taxon>
        <taxon>Gemmataceae</taxon>
        <taxon>Urbifossiella</taxon>
    </lineage>
</organism>
<sequence precursor="true">MLRPLAAAALVAAVVATAGAQDPPAKAKGGPLIGHMVYFKLKDGSAAGRQKLVDACDKYLAAHDGVVFYSAGPIAAEFKRDVNVTDWDVALHLVFADKAAHDRYQDHPDHVKFIEENKADWAAVRVFDSALKSAKGGKKGAKKDGK</sequence>
<dbReference type="EMBL" id="CP036273">
    <property type="protein sequence ID" value="QDU18753.1"/>
    <property type="molecule type" value="Genomic_DNA"/>
</dbReference>
<name>A0A517XMM8_9BACT</name>
<dbReference type="InterPro" id="IPR011008">
    <property type="entry name" value="Dimeric_a/b-barrel"/>
</dbReference>
<dbReference type="SUPFAM" id="SSF54909">
    <property type="entry name" value="Dimeric alpha+beta barrel"/>
    <property type="match status" value="1"/>
</dbReference>
<dbReference type="Pfam" id="PF07876">
    <property type="entry name" value="Dabb"/>
    <property type="match status" value="1"/>
</dbReference>
<feature type="chain" id="PRO_5021892140" evidence="1">
    <location>
        <begin position="21"/>
        <end position="146"/>
    </location>
</feature>
<keyword evidence="4" id="KW-1185">Reference proteome</keyword>